<dbReference type="GO" id="GO:0006355">
    <property type="term" value="P:regulation of DNA-templated transcription"/>
    <property type="evidence" value="ECO:0007669"/>
    <property type="project" value="InterPro"/>
</dbReference>
<protein>
    <recommendedName>
        <fullName evidence="5">HTH luxR-type domain-containing protein</fullName>
    </recommendedName>
</protein>
<dbReference type="Proteomes" id="UP001321249">
    <property type="component" value="Unassembled WGS sequence"/>
</dbReference>
<reference evidence="8 9" key="1">
    <citation type="submission" date="2019-11" db="EMBL/GenBank/DDBJ databases">
        <authorList>
            <person name="Cho J.-C."/>
        </authorList>
    </citation>
    <scope>NUCLEOTIDE SEQUENCE [LARGE SCALE GENOMIC DNA]</scope>
    <source>
        <strain evidence="7 8">JH1073</strain>
        <strain evidence="6 9">JH702</strain>
    </source>
</reference>
<dbReference type="PANTHER" id="PTHR44688">
    <property type="entry name" value="DNA-BINDING TRANSCRIPTIONAL ACTIVATOR DEVR_DOSR"/>
    <property type="match status" value="1"/>
</dbReference>
<feature type="region of interest" description="Disordered" evidence="4">
    <location>
        <begin position="136"/>
        <end position="159"/>
    </location>
</feature>
<evidence type="ECO:0000256" key="3">
    <source>
        <dbReference type="ARBA" id="ARBA00023163"/>
    </source>
</evidence>
<dbReference type="SMART" id="SM00421">
    <property type="entry name" value="HTH_LUXR"/>
    <property type="match status" value="1"/>
</dbReference>
<dbReference type="PROSITE" id="PS50043">
    <property type="entry name" value="HTH_LUXR_2"/>
    <property type="match status" value="1"/>
</dbReference>
<evidence type="ECO:0000256" key="2">
    <source>
        <dbReference type="ARBA" id="ARBA00023125"/>
    </source>
</evidence>
<dbReference type="GO" id="GO:0003677">
    <property type="term" value="F:DNA binding"/>
    <property type="evidence" value="ECO:0007669"/>
    <property type="project" value="UniProtKB-KW"/>
</dbReference>
<keyword evidence="8" id="KW-1185">Reference proteome</keyword>
<dbReference type="SUPFAM" id="SSF46894">
    <property type="entry name" value="C-terminal effector domain of the bipartite response regulators"/>
    <property type="match status" value="1"/>
</dbReference>
<dbReference type="InterPro" id="IPR016032">
    <property type="entry name" value="Sig_transdc_resp-reg_C-effctor"/>
</dbReference>
<evidence type="ECO:0000256" key="1">
    <source>
        <dbReference type="ARBA" id="ARBA00023015"/>
    </source>
</evidence>
<dbReference type="EMBL" id="CP046147">
    <property type="protein sequence ID" value="WFG38985.1"/>
    <property type="molecule type" value="Genomic_DNA"/>
</dbReference>
<dbReference type="EMBL" id="WMBE01000001">
    <property type="protein sequence ID" value="MDG0866298.1"/>
    <property type="molecule type" value="Genomic_DNA"/>
</dbReference>
<evidence type="ECO:0000259" key="5">
    <source>
        <dbReference type="PROSITE" id="PS50043"/>
    </source>
</evidence>
<keyword evidence="1" id="KW-0805">Transcription regulation</keyword>
<evidence type="ECO:0000313" key="6">
    <source>
        <dbReference type="EMBL" id="MDG0866298.1"/>
    </source>
</evidence>
<evidence type="ECO:0000313" key="8">
    <source>
        <dbReference type="Proteomes" id="UP001219901"/>
    </source>
</evidence>
<dbReference type="Pfam" id="PF00196">
    <property type="entry name" value="GerE"/>
    <property type="match status" value="1"/>
</dbReference>
<evidence type="ECO:0000313" key="7">
    <source>
        <dbReference type="EMBL" id="WFG38985.1"/>
    </source>
</evidence>
<organism evidence="7 8">
    <name type="scientific">Candidatus Lucifugimonas marina</name>
    <dbReference type="NCBI Taxonomy" id="3038979"/>
    <lineage>
        <taxon>Bacteria</taxon>
        <taxon>Bacillati</taxon>
        <taxon>Chloroflexota</taxon>
        <taxon>Dehalococcoidia</taxon>
        <taxon>SAR202 cluster</taxon>
        <taxon>Candidatus Lucifugimonadales</taxon>
        <taxon>Candidatus Lucifugimonadaceae</taxon>
        <taxon>Candidatus Lucifugimonas</taxon>
    </lineage>
</organism>
<sequence length="225" mass="24304">MTQDTVAQDVPLITVHLALSDSDLEKAMHSLLGRNARFSVVKGSIGYAAESDVRLIDESPDPDQQRELDEISPPKLLFIGLGQSEQFLLDAAHAGAWAYISESADADELEDAICSLVESSGSPLLKQLAQSDSGSFELLSGLSNPESRDDNDVGEENPLTDDEVKILELIARGEPSKNIGHHVGLAEQTVKNYVVKILDKTHTHNRAHAAALAAQRGWLSPLDSM</sequence>
<dbReference type="InterPro" id="IPR000792">
    <property type="entry name" value="Tscrpt_reg_LuxR_C"/>
</dbReference>
<feature type="domain" description="HTH luxR-type" evidence="5">
    <location>
        <begin position="152"/>
        <end position="217"/>
    </location>
</feature>
<reference evidence="8" key="3">
    <citation type="submission" date="2023-06" db="EMBL/GenBank/DDBJ databases">
        <title>Pangenomics reveal diversification of enzyme families and niche specialization in globally abundant SAR202 bacteria.</title>
        <authorList>
            <person name="Saw J.H.W."/>
        </authorList>
    </citation>
    <scope>NUCLEOTIDE SEQUENCE [LARGE SCALE GENOMIC DNA]</scope>
    <source>
        <strain evidence="8">JH1073</strain>
    </source>
</reference>
<name>A0AAJ5ZGK6_9CHLR</name>
<gene>
    <name evidence="6" type="ORF">GKO46_04325</name>
    <name evidence="7" type="ORF">GKO48_04935</name>
</gene>
<dbReference type="RefSeq" id="WP_342822262.1">
    <property type="nucleotide sequence ID" value="NZ_CP046146.1"/>
</dbReference>
<evidence type="ECO:0000313" key="9">
    <source>
        <dbReference type="Proteomes" id="UP001321249"/>
    </source>
</evidence>
<proteinExistence type="predicted"/>
<dbReference type="Proteomes" id="UP001219901">
    <property type="component" value="Chromosome"/>
</dbReference>
<keyword evidence="3" id="KW-0804">Transcription</keyword>
<accession>A0AAJ5ZGK6</accession>
<keyword evidence="2" id="KW-0238">DNA-binding</keyword>
<dbReference type="AlphaFoldDB" id="A0AAJ5ZGK6"/>
<reference evidence="7" key="2">
    <citation type="journal article" date="2023" name="Nat. Commun.">
        <title>Cultivation of marine bacteria of the SAR202 clade.</title>
        <authorList>
            <person name="Lim Y."/>
            <person name="Seo J.H."/>
            <person name="Giovannoni S.J."/>
            <person name="Kang I."/>
            <person name="Cho J.C."/>
        </authorList>
    </citation>
    <scope>NUCLEOTIDE SEQUENCE</scope>
    <source>
        <strain evidence="7">JH1073</strain>
    </source>
</reference>
<dbReference type="PANTHER" id="PTHR44688:SF16">
    <property type="entry name" value="DNA-BINDING TRANSCRIPTIONAL ACTIVATOR DEVR_DOSR"/>
    <property type="match status" value="1"/>
</dbReference>
<evidence type="ECO:0000256" key="4">
    <source>
        <dbReference type="SAM" id="MobiDB-lite"/>
    </source>
</evidence>
<dbReference type="PRINTS" id="PR00038">
    <property type="entry name" value="HTHLUXR"/>
</dbReference>
<dbReference type="Gene3D" id="3.40.50.2300">
    <property type="match status" value="1"/>
</dbReference>